<evidence type="ECO:0000313" key="1">
    <source>
        <dbReference type="EMBL" id="MBF9224348.1"/>
    </source>
</evidence>
<sequence length="235" mass="25438">MKDYQSDKYENFFLHLKVSKEGFAKFGDFTATALAAPDVDALIAEAGAAVAAAVATLRAELVTRKGKGGSSQTSTSAEGKAYETFKTFIQLTDAKVLHGYFFDHADERSTYYPDDLTGLTQAPVKQRLTRLTAYVEALEASTEAPVQAQGKAARALLKAYQKASSTKTQARTALQDTIGDLGPAAVALAEALWDVHTAACYVHRRAPRQARKYFDYASLPNRVYPKKKSSAAKAA</sequence>
<keyword evidence="2" id="KW-1185">Reference proteome</keyword>
<dbReference type="Proteomes" id="UP000618931">
    <property type="component" value="Unassembled WGS sequence"/>
</dbReference>
<organism evidence="1 2">
    <name type="scientific">Hymenobacter ruricola</name>
    <dbReference type="NCBI Taxonomy" id="2791023"/>
    <lineage>
        <taxon>Bacteria</taxon>
        <taxon>Pseudomonadati</taxon>
        <taxon>Bacteroidota</taxon>
        <taxon>Cytophagia</taxon>
        <taxon>Cytophagales</taxon>
        <taxon>Hymenobacteraceae</taxon>
        <taxon>Hymenobacter</taxon>
    </lineage>
</organism>
<reference evidence="1 2" key="1">
    <citation type="submission" date="2020-11" db="EMBL/GenBank/DDBJ databases">
        <authorList>
            <person name="Kim M.K."/>
        </authorList>
    </citation>
    <scope>NUCLEOTIDE SEQUENCE [LARGE SCALE GENOMIC DNA]</scope>
    <source>
        <strain evidence="1 2">BT662</strain>
    </source>
</reference>
<dbReference type="EMBL" id="JADQDM010000029">
    <property type="protein sequence ID" value="MBF9224348.1"/>
    <property type="molecule type" value="Genomic_DNA"/>
</dbReference>
<protein>
    <submittedName>
        <fullName evidence="1">Uncharacterized protein</fullName>
    </submittedName>
</protein>
<accession>A0ABS0IBK3</accession>
<dbReference type="RefSeq" id="WP_196295766.1">
    <property type="nucleotide sequence ID" value="NZ_JADQDM010000029.1"/>
</dbReference>
<name>A0ABS0IBK3_9BACT</name>
<evidence type="ECO:0000313" key="2">
    <source>
        <dbReference type="Proteomes" id="UP000618931"/>
    </source>
</evidence>
<gene>
    <name evidence="1" type="ORF">I2H31_24815</name>
</gene>
<proteinExistence type="predicted"/>
<comment type="caution">
    <text evidence="1">The sequence shown here is derived from an EMBL/GenBank/DDBJ whole genome shotgun (WGS) entry which is preliminary data.</text>
</comment>